<accession>A0ABS2FR50</accession>
<keyword evidence="5" id="KW-0119">Carbohydrate metabolism</keyword>
<dbReference type="CDD" id="cd11318">
    <property type="entry name" value="AmyAc_bac_fung_AmyA"/>
    <property type="match status" value="1"/>
</dbReference>
<protein>
    <submittedName>
        <fullName evidence="8">Alpha-amylase</fullName>
        <ecNumber evidence="8">3.2.1.1</ecNumber>
    </submittedName>
</protein>
<feature type="domain" description="Glycosyl hydrolase family 13 catalytic" evidence="7">
    <location>
        <begin position="4"/>
        <end position="387"/>
    </location>
</feature>
<keyword evidence="3" id="KW-0479">Metal-binding</keyword>
<proteinExistence type="inferred from homology"/>
<organism evidence="8 9">
    <name type="scientific">Faecalicoccus acidiformans</name>
    <dbReference type="NCBI Taxonomy" id="915173"/>
    <lineage>
        <taxon>Bacteria</taxon>
        <taxon>Bacillati</taxon>
        <taxon>Bacillota</taxon>
        <taxon>Erysipelotrichia</taxon>
        <taxon>Erysipelotrichales</taxon>
        <taxon>Erysipelotrichaceae</taxon>
        <taxon>Faecalicoccus</taxon>
    </lineage>
</organism>
<dbReference type="SUPFAM" id="SSF51011">
    <property type="entry name" value="Glycosyl hydrolase domain"/>
    <property type="match status" value="1"/>
</dbReference>
<dbReference type="SUPFAM" id="SSF51445">
    <property type="entry name" value="(Trans)glycosidases"/>
    <property type="match status" value="1"/>
</dbReference>
<comment type="similarity">
    <text evidence="2">Belongs to the glycosyl hydrolase 13 family.</text>
</comment>
<comment type="caution">
    <text evidence="8">The sequence shown here is derived from an EMBL/GenBank/DDBJ whole genome shotgun (WGS) entry which is preliminary data.</text>
</comment>
<evidence type="ECO:0000256" key="3">
    <source>
        <dbReference type="ARBA" id="ARBA00022723"/>
    </source>
</evidence>
<dbReference type="NCBIfam" id="NF006969">
    <property type="entry name" value="PRK09441.1-2"/>
    <property type="match status" value="1"/>
</dbReference>
<evidence type="ECO:0000259" key="7">
    <source>
        <dbReference type="SMART" id="SM00642"/>
    </source>
</evidence>
<dbReference type="InterPro" id="IPR013780">
    <property type="entry name" value="Glyco_hydro_b"/>
</dbReference>
<dbReference type="SMART" id="SM00642">
    <property type="entry name" value="Aamy"/>
    <property type="match status" value="1"/>
</dbReference>
<reference evidence="8 9" key="1">
    <citation type="journal article" date="2021" name="Sci. Rep.">
        <title>The distribution of antibiotic resistance genes in chicken gut microbiota commensals.</title>
        <authorList>
            <person name="Juricova H."/>
            <person name="Matiasovicova J."/>
            <person name="Kubasova T."/>
            <person name="Cejkova D."/>
            <person name="Rychlik I."/>
        </authorList>
    </citation>
    <scope>NUCLEOTIDE SEQUENCE [LARGE SCALE GENOMIC DNA]</scope>
    <source>
        <strain evidence="8 9">An423</strain>
    </source>
</reference>
<dbReference type="PANTHER" id="PTHR43447">
    <property type="entry name" value="ALPHA-AMYLASE"/>
    <property type="match status" value="1"/>
</dbReference>
<dbReference type="InterPro" id="IPR017853">
    <property type="entry name" value="GH"/>
</dbReference>
<dbReference type="Gene3D" id="2.40.30.140">
    <property type="match status" value="1"/>
</dbReference>
<keyword evidence="4 8" id="KW-0378">Hydrolase</keyword>
<evidence type="ECO:0000256" key="2">
    <source>
        <dbReference type="ARBA" id="ARBA00008061"/>
    </source>
</evidence>
<dbReference type="NCBIfam" id="NF006968">
    <property type="entry name" value="PRK09441.1-1"/>
    <property type="match status" value="1"/>
</dbReference>
<gene>
    <name evidence="8" type="ORF">H5982_07360</name>
</gene>
<dbReference type="PIRSF" id="PIRSF001021">
    <property type="entry name" value="Alph-amls_thrmst"/>
    <property type="match status" value="1"/>
</dbReference>
<sequence>MMNHTLLQYFEWYLPEDAGHWKRLIQESLTLAQIGYDRIWLPPAYKGQGGLNDVGYGVYDMYDLGEFDQKGTIPTKYGTKDEYLKAIQTAHENHLEIIADIVFNHRMGADGKETIKAKEISWADRDEAISDEEEVEVWTRFTFPGRKGKYSDFTWDWSCFTGTDYDARTKKTKLLEFYHKKWAENVSQENGNFDYIMGDDVDFSNPRVVEELYRWGIWYRDLTGIDGYRLDAVKSIDAGFFPGWLNAMRQESQDNLFAVGEYWSGNIEELKAYLVKVSYSMLLFDVPLHFHLYDASRSYDRYDMSKILDGTLTKEEPQSAVAFVDNHDTQPGQALQSWVEDWFKVHAYALILLRDCVCPCVFYGDHAGIPKNGKTKVPFLNEMVWIRKHLLEPDMIEDRFDDPHCVGWSVQGKHPVVVVMTNGWAGSKEFTLEESQCEMMVDITDSSRVVYLDKGLGKFLCQDGKCSIYINEEDYKWMKEDLEI</sequence>
<evidence type="ECO:0000256" key="6">
    <source>
        <dbReference type="ARBA" id="ARBA00023295"/>
    </source>
</evidence>
<dbReference type="Pfam" id="PF00128">
    <property type="entry name" value="Alpha-amylase"/>
    <property type="match status" value="1"/>
</dbReference>
<dbReference type="Gene3D" id="2.60.40.1180">
    <property type="entry name" value="Golgi alpha-mannosidase II"/>
    <property type="match status" value="1"/>
</dbReference>
<evidence type="ECO:0000256" key="1">
    <source>
        <dbReference type="ARBA" id="ARBA00001913"/>
    </source>
</evidence>
<evidence type="ECO:0000313" key="8">
    <source>
        <dbReference type="EMBL" id="MBM6831920.1"/>
    </source>
</evidence>
<comment type="cofactor">
    <cofactor evidence="1">
        <name>Ca(2+)</name>
        <dbReference type="ChEBI" id="CHEBI:29108"/>
    </cofactor>
</comment>
<dbReference type="EC" id="3.2.1.1" evidence="8"/>
<dbReference type="Gene3D" id="3.20.20.80">
    <property type="entry name" value="Glycosidases"/>
    <property type="match status" value="1"/>
</dbReference>
<dbReference type="GO" id="GO:0004556">
    <property type="term" value="F:alpha-amylase activity"/>
    <property type="evidence" value="ECO:0007669"/>
    <property type="project" value="UniProtKB-EC"/>
</dbReference>
<dbReference type="Proteomes" id="UP000775500">
    <property type="component" value="Unassembled WGS sequence"/>
</dbReference>
<dbReference type="InterPro" id="IPR006047">
    <property type="entry name" value="GH13_cat_dom"/>
</dbReference>
<evidence type="ECO:0000313" key="9">
    <source>
        <dbReference type="Proteomes" id="UP000775500"/>
    </source>
</evidence>
<name>A0ABS2FR50_9FIRM</name>
<dbReference type="InterPro" id="IPR013776">
    <property type="entry name" value="A-amylase_thermo"/>
</dbReference>
<evidence type="ECO:0000256" key="5">
    <source>
        <dbReference type="ARBA" id="ARBA00023277"/>
    </source>
</evidence>
<keyword evidence="9" id="KW-1185">Reference proteome</keyword>
<dbReference type="EMBL" id="JACJLU010000009">
    <property type="protein sequence ID" value="MBM6831920.1"/>
    <property type="molecule type" value="Genomic_DNA"/>
</dbReference>
<keyword evidence="6 8" id="KW-0326">Glycosidase</keyword>
<evidence type="ECO:0000256" key="4">
    <source>
        <dbReference type="ARBA" id="ARBA00022801"/>
    </source>
</evidence>